<keyword evidence="2" id="KW-1185">Reference proteome</keyword>
<proteinExistence type="predicted"/>
<evidence type="ECO:0000313" key="1">
    <source>
        <dbReference type="EMBL" id="KAG5410649.1"/>
    </source>
</evidence>
<dbReference type="Proteomes" id="UP000823674">
    <property type="component" value="Chromosome A02"/>
</dbReference>
<reference evidence="1 2" key="1">
    <citation type="submission" date="2021-03" db="EMBL/GenBank/DDBJ databases">
        <authorList>
            <person name="King G.J."/>
            <person name="Bancroft I."/>
            <person name="Baten A."/>
            <person name="Bloomfield J."/>
            <person name="Borpatragohain P."/>
            <person name="He Z."/>
            <person name="Irish N."/>
            <person name="Irwin J."/>
            <person name="Liu K."/>
            <person name="Mauleon R.P."/>
            <person name="Moore J."/>
            <person name="Morris R."/>
            <person name="Ostergaard L."/>
            <person name="Wang B."/>
            <person name="Wells R."/>
        </authorList>
    </citation>
    <scope>NUCLEOTIDE SEQUENCE [LARGE SCALE GENOMIC DNA]</scope>
    <source>
        <strain evidence="1">R-o-18</strain>
        <tissue evidence="1">Leaf</tissue>
    </source>
</reference>
<evidence type="ECO:0000313" key="2">
    <source>
        <dbReference type="Proteomes" id="UP000823674"/>
    </source>
</evidence>
<protein>
    <submittedName>
        <fullName evidence="1">Uncharacterized protein</fullName>
    </submittedName>
</protein>
<dbReference type="EMBL" id="JADBGQ010000002">
    <property type="protein sequence ID" value="KAG5410649.1"/>
    <property type="molecule type" value="Genomic_DNA"/>
</dbReference>
<comment type="caution">
    <text evidence="1">The sequence shown here is derived from an EMBL/GenBank/DDBJ whole genome shotgun (WGS) entry which is preliminary data.</text>
</comment>
<accession>A0ABQ7NIG6</accession>
<name>A0ABQ7NIG6_BRACM</name>
<gene>
    <name evidence="1" type="primary">A02p034230.1_BraROA</name>
    <name evidence="1" type="ORF">IGI04_006968</name>
</gene>
<sequence length="158" mass="18303">MFLIDSEAESFLDYVTKEPKEIITQDCKNLTLKAQLEETSDDYSPRFLKRPGIDTLSPLPIFTDTASVLNEAVLSNLDQNIRGSVQRQQLHVNNSIFFVQTKNSINTQEQEDYSSRRRKPWEPCTMFDADFIFISGGFSRSSCCRDEYIQFREFSNSM</sequence>
<organism evidence="1 2">
    <name type="scientific">Brassica rapa subsp. trilocularis</name>
    <dbReference type="NCBI Taxonomy" id="1813537"/>
    <lineage>
        <taxon>Eukaryota</taxon>
        <taxon>Viridiplantae</taxon>
        <taxon>Streptophyta</taxon>
        <taxon>Embryophyta</taxon>
        <taxon>Tracheophyta</taxon>
        <taxon>Spermatophyta</taxon>
        <taxon>Magnoliopsida</taxon>
        <taxon>eudicotyledons</taxon>
        <taxon>Gunneridae</taxon>
        <taxon>Pentapetalae</taxon>
        <taxon>rosids</taxon>
        <taxon>malvids</taxon>
        <taxon>Brassicales</taxon>
        <taxon>Brassicaceae</taxon>
        <taxon>Brassiceae</taxon>
        <taxon>Brassica</taxon>
    </lineage>
</organism>